<comment type="caution">
    <text evidence="1">The sequence shown here is derived from an EMBL/GenBank/DDBJ whole genome shotgun (WGS) entry which is preliminary data.</text>
</comment>
<sequence length="69" mass="7883">MSNDRQLPLLLSGDVIDGPRRASMVRRADGIRFLAHRVQAFSQMTCNNVGPRFAFRMVGQREVQHMLIN</sequence>
<dbReference type="AlphaFoldDB" id="Z9JLU3"/>
<dbReference type="PATRIC" id="fig|1444770.3.peg.844"/>
<evidence type="ECO:0000313" key="1">
    <source>
        <dbReference type="EMBL" id="EWS78948.1"/>
    </source>
</evidence>
<accession>Z9JLU3</accession>
<dbReference type="Proteomes" id="UP000020406">
    <property type="component" value="Unassembled WGS sequence"/>
</dbReference>
<protein>
    <submittedName>
        <fullName evidence="1">Uncharacterized protein</fullName>
    </submittedName>
</protein>
<name>Z9JLU3_9GAMM</name>
<gene>
    <name evidence="1" type="ORF">AF72_03445</name>
</gene>
<evidence type="ECO:0000313" key="2">
    <source>
        <dbReference type="Proteomes" id="UP000020406"/>
    </source>
</evidence>
<dbReference type="EMBL" id="JDSQ01000004">
    <property type="protein sequence ID" value="EWS78948.1"/>
    <property type="molecule type" value="Genomic_DNA"/>
</dbReference>
<reference evidence="1 2" key="1">
    <citation type="journal article" date="2014" name="Genome Announc.">
        <title>Draft Genome Sequence of Xylella fastidiosa Pear Leaf Scorch Strain in Taiwan.</title>
        <authorList>
            <person name="Su C.C."/>
            <person name="Deng W.L."/>
            <person name="Jan F.J."/>
            <person name="Chang C.J."/>
            <person name="Huang H."/>
            <person name="Chen J."/>
        </authorList>
    </citation>
    <scope>NUCLEOTIDE SEQUENCE [LARGE SCALE GENOMIC DNA]</scope>
    <source>
        <strain evidence="1 2">PLS229</strain>
    </source>
</reference>
<organism evidence="1 2">
    <name type="scientific">Xylella taiwanensis</name>
    <dbReference type="NCBI Taxonomy" id="1444770"/>
    <lineage>
        <taxon>Bacteria</taxon>
        <taxon>Pseudomonadati</taxon>
        <taxon>Pseudomonadota</taxon>
        <taxon>Gammaproteobacteria</taxon>
        <taxon>Lysobacterales</taxon>
        <taxon>Lysobacteraceae</taxon>
        <taxon>Xylella</taxon>
    </lineage>
</organism>
<dbReference type="KEGG" id="xtw:AB672_09465"/>
<proteinExistence type="predicted"/>